<protein>
    <recommendedName>
        <fullName evidence="3">Tetratricopeptide repeat domain 34</fullName>
    </recommendedName>
</protein>
<name>A0AA88LW79_TACVA</name>
<sequence length="1121" mass="123718">MNALHLGSGAVELCRKADKTYTAGDVQRAALLYTHAFGCNAGSTMAHMHSLNKTCKEQIISSLEAWLDGHEVTQKAMEGISKGLGAVFLSTLCPNNVSASVFKMESVLLGAAHGSDEIFARCSSLLVEKRSPCPQGPTRVIVELTRALACLISDPHNPKGPLLYLQAFLANRSETVRLVKGRHAEHLPRIIKAFFEQMSPKFPMLHNEGKIDDTLNYEKKTEDFPPSESIEFLVAISPENTLVRELQGAVLFFLGIFDKSAEALSLALQLAEFQTDSKTNLDLVLMGVTPERRASLLVAKAAACFSASGRVSEACQDLAEGFAVHPATARHQFQKIFSNNDIAAVVRFELRHQAERGLSSFRETVIQRSDLRSCAGVELLDPVIAQLRALCHLEPDGGPRELRVRLADCLLLHGEFKEALSISSQLAAASPVNYQNTVQVLRGFSRLLTEDHQGAMEDFQAVIEHSAPHPLSCVRALCGRGLLRMVAGSHYLTALDYITASQLQHQDTALTIRCLVPWNYRGLLCTVLLEQGRAMLEEFAGQRNTSGANTIQENQVNNHLPAAKQTKDHQSMMTIDGNTINKEGMPTGVHALALLLMELQQVADSPQILAADALYQLGRAEEAYRILLCMEHAAPHSPVLARLALLQLHRGFLYDANQLLKKLIHCGDTSCLSSLLSVAALKDKALLEKHCHCASKRILHSQQEESAIREAVAYLSIAIMASGGQASDSLLERARCYVLLGQRKTAIFDFTAILKEHRNHVQALCGRGFTYLMLNQQKEAIQDTLAALQVDEAEVTQSILSLKDKSQKLICEWLQQYCRASLSTILSTNPIPCQQDCLKEAFLISGVLIKTDSRDPRWHLLYIDTLLARGDLKAAVTHLLRIFGQEPGDAAAQARWGVVESWKKNYRSAVKCLSVVSEKDTSVLVFLLTLIQPQQKTRLAQAASQEASRVSESGLWERAVALLTVAVQALDGQSSKLQHLRQRAACLAQLGLHEQVVSDLDRVILSHSQDSSDEAKVKAEDLCRRAQSLLMCSRDEEALNDFSQAMELHVEQALLCVEAGPGRHGLAELFLRFALKNFGEQQLDKAWRFTESGLRVDSNHAELRRLKARIKREFSGTCIVH</sequence>
<reference evidence="1" key="1">
    <citation type="submission" date="2023-08" db="EMBL/GenBank/DDBJ databases">
        <title>Pelteobagrus vachellii genome.</title>
        <authorList>
            <person name="Liu H."/>
        </authorList>
    </citation>
    <scope>NUCLEOTIDE SEQUENCE</scope>
    <source>
        <strain evidence="1">PRFRI_2022a</strain>
        <tissue evidence="1">Muscle</tissue>
    </source>
</reference>
<dbReference type="AlphaFoldDB" id="A0AA88LW79"/>
<dbReference type="Gene3D" id="1.25.40.10">
    <property type="entry name" value="Tetratricopeptide repeat domain"/>
    <property type="match status" value="3"/>
</dbReference>
<proteinExistence type="predicted"/>
<keyword evidence="2" id="KW-1185">Reference proteome</keyword>
<evidence type="ECO:0008006" key="3">
    <source>
        <dbReference type="Google" id="ProtNLM"/>
    </source>
</evidence>
<comment type="caution">
    <text evidence="1">The sequence shown here is derived from an EMBL/GenBank/DDBJ whole genome shotgun (WGS) entry which is preliminary data.</text>
</comment>
<dbReference type="SUPFAM" id="SSF48452">
    <property type="entry name" value="TPR-like"/>
    <property type="match status" value="3"/>
</dbReference>
<dbReference type="PANTHER" id="PTHR44874">
    <property type="entry name" value="TETRATRICOPEPTIDE REPEAT PROTEIN 34"/>
    <property type="match status" value="1"/>
</dbReference>
<dbReference type="InterPro" id="IPR042161">
    <property type="entry name" value="TTC34"/>
</dbReference>
<gene>
    <name evidence="1" type="ORF">Q7C36_019266</name>
</gene>
<dbReference type="InterPro" id="IPR011990">
    <property type="entry name" value="TPR-like_helical_dom_sf"/>
</dbReference>
<dbReference type="PANTHER" id="PTHR44874:SF1">
    <property type="entry name" value="TETRATRICOPEPTIDE REPEAT PROTEIN 34"/>
    <property type="match status" value="1"/>
</dbReference>
<evidence type="ECO:0000313" key="1">
    <source>
        <dbReference type="EMBL" id="KAK2825339.1"/>
    </source>
</evidence>
<dbReference type="EMBL" id="JAVHJS010000020">
    <property type="protein sequence ID" value="KAK2825339.1"/>
    <property type="molecule type" value="Genomic_DNA"/>
</dbReference>
<accession>A0AA88LW79</accession>
<dbReference type="Proteomes" id="UP001187315">
    <property type="component" value="Unassembled WGS sequence"/>
</dbReference>
<evidence type="ECO:0000313" key="2">
    <source>
        <dbReference type="Proteomes" id="UP001187315"/>
    </source>
</evidence>
<dbReference type="InterPro" id="IPR019734">
    <property type="entry name" value="TPR_rpt"/>
</dbReference>
<dbReference type="SMART" id="SM00028">
    <property type="entry name" value="TPR"/>
    <property type="match status" value="9"/>
</dbReference>
<organism evidence="1 2">
    <name type="scientific">Tachysurus vachellii</name>
    <name type="common">Darkbarbel catfish</name>
    <name type="synonym">Pelteobagrus vachellii</name>
    <dbReference type="NCBI Taxonomy" id="175792"/>
    <lineage>
        <taxon>Eukaryota</taxon>
        <taxon>Metazoa</taxon>
        <taxon>Chordata</taxon>
        <taxon>Craniata</taxon>
        <taxon>Vertebrata</taxon>
        <taxon>Euteleostomi</taxon>
        <taxon>Actinopterygii</taxon>
        <taxon>Neopterygii</taxon>
        <taxon>Teleostei</taxon>
        <taxon>Ostariophysi</taxon>
        <taxon>Siluriformes</taxon>
        <taxon>Bagridae</taxon>
        <taxon>Tachysurus</taxon>
    </lineage>
</organism>